<keyword evidence="1" id="KW-0812">Transmembrane</keyword>
<name>A0A2Y9BMX8_9MICO</name>
<evidence type="ECO:0000313" key="2">
    <source>
        <dbReference type="EMBL" id="SSA59063.1"/>
    </source>
</evidence>
<feature type="transmembrane region" description="Helical" evidence="1">
    <location>
        <begin position="68"/>
        <end position="87"/>
    </location>
</feature>
<organism evidence="2 3">
    <name type="scientific">Branchiibius hedensis</name>
    <dbReference type="NCBI Taxonomy" id="672460"/>
    <lineage>
        <taxon>Bacteria</taxon>
        <taxon>Bacillati</taxon>
        <taxon>Actinomycetota</taxon>
        <taxon>Actinomycetes</taxon>
        <taxon>Micrococcales</taxon>
        <taxon>Dermacoccaceae</taxon>
        <taxon>Branchiibius</taxon>
    </lineage>
</organism>
<keyword evidence="1" id="KW-0472">Membrane</keyword>
<reference evidence="3" key="1">
    <citation type="submission" date="2016-10" db="EMBL/GenBank/DDBJ databases">
        <authorList>
            <person name="Varghese N."/>
            <person name="Submissions S."/>
        </authorList>
    </citation>
    <scope>NUCLEOTIDE SEQUENCE [LARGE SCALE GENOMIC DNA]</scope>
    <source>
        <strain evidence="3">DSM 22951</strain>
    </source>
</reference>
<dbReference type="Proteomes" id="UP000250028">
    <property type="component" value="Unassembled WGS sequence"/>
</dbReference>
<dbReference type="EMBL" id="UESZ01000002">
    <property type="protein sequence ID" value="SSA59063.1"/>
    <property type="molecule type" value="Genomic_DNA"/>
</dbReference>
<keyword evidence="1" id="KW-1133">Transmembrane helix</keyword>
<evidence type="ECO:0000256" key="1">
    <source>
        <dbReference type="SAM" id="Phobius"/>
    </source>
</evidence>
<protein>
    <submittedName>
        <fullName evidence="2">Uncharacterized protein</fullName>
    </submittedName>
</protein>
<gene>
    <name evidence="2" type="ORF">SAMN04489750_3874</name>
</gene>
<accession>A0A2Y9BMX8</accession>
<keyword evidence="3" id="KW-1185">Reference proteome</keyword>
<proteinExistence type="predicted"/>
<dbReference type="AlphaFoldDB" id="A0A2Y9BMX8"/>
<evidence type="ECO:0000313" key="3">
    <source>
        <dbReference type="Proteomes" id="UP000250028"/>
    </source>
</evidence>
<sequence length="96" mass="9818">MAQCSWSAVPSHGSGSAQGALRCSTICVPPSSTAASAGIVRFELVMFAASWRSKVSICSTVGADVEPMAVMVFSTGTIAVSGTAIVLPGRRARNWA</sequence>